<evidence type="ECO:0000313" key="6">
    <source>
        <dbReference type="EMBL" id="PWE15773.1"/>
    </source>
</evidence>
<dbReference type="GO" id="GO:0022857">
    <property type="term" value="F:transmembrane transporter activity"/>
    <property type="evidence" value="ECO:0007669"/>
    <property type="project" value="InterPro"/>
</dbReference>
<feature type="transmembrane region" description="Helical" evidence="4">
    <location>
        <begin position="215"/>
        <end position="234"/>
    </location>
</feature>
<keyword evidence="3 4" id="KW-0472">Membrane</keyword>
<accession>A0A2U2BP58</accession>
<dbReference type="Proteomes" id="UP000245216">
    <property type="component" value="Unassembled WGS sequence"/>
</dbReference>
<dbReference type="AlphaFoldDB" id="A0A2U2BP58"/>
<keyword evidence="2 4" id="KW-1133">Transmembrane helix</keyword>
<dbReference type="PANTHER" id="PTHR23523:SF2">
    <property type="entry name" value="2-NITROIMIDAZOLE TRANSPORTER"/>
    <property type="match status" value="1"/>
</dbReference>
<gene>
    <name evidence="6" type="ORF">DF183_03315</name>
</gene>
<dbReference type="EMBL" id="QEXO01000001">
    <property type="protein sequence ID" value="PWE15773.1"/>
    <property type="molecule type" value="Genomic_DNA"/>
</dbReference>
<dbReference type="InterPro" id="IPR011701">
    <property type="entry name" value="MFS"/>
</dbReference>
<dbReference type="InterPro" id="IPR020846">
    <property type="entry name" value="MFS_dom"/>
</dbReference>
<evidence type="ECO:0000256" key="1">
    <source>
        <dbReference type="ARBA" id="ARBA00022692"/>
    </source>
</evidence>
<feature type="domain" description="Major facilitator superfamily (MFS) profile" evidence="5">
    <location>
        <begin position="13"/>
        <end position="398"/>
    </location>
</feature>
<reference evidence="6 7" key="2">
    <citation type="submission" date="2018-05" db="EMBL/GenBank/DDBJ databases">
        <authorList>
            <person name="Lanie J.A."/>
            <person name="Ng W.-L."/>
            <person name="Kazmierczak K.M."/>
            <person name="Andrzejewski T.M."/>
            <person name="Davidsen T.M."/>
            <person name="Wayne K.J."/>
            <person name="Tettelin H."/>
            <person name="Glass J.I."/>
            <person name="Rusch D."/>
            <person name="Podicherti R."/>
            <person name="Tsui H.-C.T."/>
            <person name="Winkler M.E."/>
        </authorList>
    </citation>
    <scope>NUCLEOTIDE SEQUENCE [LARGE SCALE GENOMIC DNA]</scope>
    <source>
        <strain evidence="6 7">YBY</strain>
    </source>
</reference>
<feature type="transmembrane region" description="Helical" evidence="4">
    <location>
        <begin position="281"/>
        <end position="300"/>
    </location>
</feature>
<feature type="transmembrane region" description="Helical" evidence="4">
    <location>
        <begin position="51"/>
        <end position="70"/>
    </location>
</feature>
<dbReference type="STRING" id="511.UZ73_01790"/>
<dbReference type="Pfam" id="PF07690">
    <property type="entry name" value="MFS_1"/>
    <property type="match status" value="1"/>
</dbReference>
<feature type="transmembrane region" description="Helical" evidence="4">
    <location>
        <begin position="134"/>
        <end position="155"/>
    </location>
</feature>
<dbReference type="InterPro" id="IPR036259">
    <property type="entry name" value="MFS_trans_sf"/>
</dbReference>
<reference evidence="6 7" key="1">
    <citation type="submission" date="2018-05" db="EMBL/GenBank/DDBJ databases">
        <title>Genome Sequence of an Efficient Indole-Degrading Bacterium, Alcaligenes sp.YBY.</title>
        <authorList>
            <person name="Yang B."/>
        </authorList>
    </citation>
    <scope>NUCLEOTIDE SEQUENCE [LARGE SCALE GENOMIC DNA]</scope>
    <source>
        <strain evidence="6 7">YBY</strain>
    </source>
</reference>
<feature type="transmembrane region" description="Helical" evidence="4">
    <location>
        <begin position="370"/>
        <end position="390"/>
    </location>
</feature>
<evidence type="ECO:0000256" key="3">
    <source>
        <dbReference type="ARBA" id="ARBA00023136"/>
    </source>
</evidence>
<name>A0A2U2BP58_ALCFA</name>
<feature type="transmembrane region" description="Helical" evidence="4">
    <location>
        <begin position="254"/>
        <end position="274"/>
    </location>
</feature>
<dbReference type="PANTHER" id="PTHR23523">
    <property type="match status" value="1"/>
</dbReference>
<keyword evidence="1 4" id="KW-0812">Transmembrane</keyword>
<comment type="caution">
    <text evidence="6">The sequence shown here is derived from an EMBL/GenBank/DDBJ whole genome shotgun (WGS) entry which is preliminary data.</text>
</comment>
<dbReference type="RefSeq" id="WP_109088383.1">
    <property type="nucleotide sequence ID" value="NZ_QEXO01000001.1"/>
</dbReference>
<feature type="transmembrane region" description="Helical" evidence="4">
    <location>
        <begin position="306"/>
        <end position="327"/>
    </location>
</feature>
<feature type="transmembrane region" description="Helical" evidence="4">
    <location>
        <begin position="167"/>
        <end position="187"/>
    </location>
</feature>
<protein>
    <submittedName>
        <fullName evidence="6">MFS transporter</fullName>
    </submittedName>
</protein>
<evidence type="ECO:0000256" key="4">
    <source>
        <dbReference type="SAM" id="Phobius"/>
    </source>
</evidence>
<dbReference type="SUPFAM" id="SSF103473">
    <property type="entry name" value="MFS general substrate transporter"/>
    <property type="match status" value="1"/>
</dbReference>
<organism evidence="6 7">
    <name type="scientific">Alcaligenes faecalis</name>
    <dbReference type="NCBI Taxonomy" id="511"/>
    <lineage>
        <taxon>Bacteria</taxon>
        <taxon>Pseudomonadati</taxon>
        <taxon>Pseudomonadota</taxon>
        <taxon>Betaproteobacteria</taxon>
        <taxon>Burkholderiales</taxon>
        <taxon>Alcaligenaceae</taxon>
        <taxon>Alcaligenes</taxon>
    </lineage>
</organism>
<feature type="transmembrane region" description="Helical" evidence="4">
    <location>
        <begin position="339"/>
        <end position="358"/>
    </location>
</feature>
<dbReference type="Gene3D" id="1.20.1250.20">
    <property type="entry name" value="MFS general substrate transporter like domains"/>
    <property type="match status" value="1"/>
</dbReference>
<evidence type="ECO:0000259" key="5">
    <source>
        <dbReference type="PROSITE" id="PS50850"/>
    </source>
</evidence>
<dbReference type="InterPro" id="IPR052524">
    <property type="entry name" value="MFS_Cyanate_Porter"/>
</dbReference>
<proteinExistence type="predicted"/>
<evidence type="ECO:0000313" key="7">
    <source>
        <dbReference type="Proteomes" id="UP000245216"/>
    </source>
</evidence>
<feature type="transmembrane region" description="Helical" evidence="4">
    <location>
        <begin position="82"/>
        <end position="98"/>
    </location>
</feature>
<dbReference type="PROSITE" id="PS50850">
    <property type="entry name" value="MFS"/>
    <property type="match status" value="1"/>
</dbReference>
<evidence type="ECO:0000256" key="2">
    <source>
        <dbReference type="ARBA" id="ARBA00022989"/>
    </source>
</evidence>
<sequence length="398" mass="42004">MSLSRLSWLSHPLLVLIGVLLIAGNLRAPITGIAPLLELIQADLSLSSTQAGLLTAMPLFIFAVVSLLAASMARKVGLSRSLFIASVLIVIGVVVRVLGGATELFAGIALLAIGIALGNVLLPSLVKRHFPLRIGFITSLYVLFMGLVAAFNSAMAVPMAEWTGQSWRWSSLIVVGVMALASVLVWATQLGADRRAAQSAPPAPASSASVWRLPLAWYITLYMGLNSVAYYMIASWLPVMLVNYGFEPDHAGQIHGLMQLATAIPALLLMPVLSRLHDQRAVALAGALLQTLTFVGFLVLPSWSLLWAVLFGIGSGSVFLIALALIGVRSTSTSQAASLSGMAQCMGYLLAAFGPPAMGGLHDLFDGWGWALGLCILVSFGMSYAGWLAARPAQPEKA</sequence>
<feature type="transmembrane region" description="Helical" evidence="4">
    <location>
        <begin position="104"/>
        <end position="122"/>
    </location>
</feature>